<dbReference type="PROSITE" id="PS50110">
    <property type="entry name" value="RESPONSE_REGULATORY"/>
    <property type="match status" value="1"/>
</dbReference>
<evidence type="ECO:0000256" key="1">
    <source>
        <dbReference type="ARBA" id="ARBA00004496"/>
    </source>
</evidence>
<keyword evidence="7 13" id="KW-0238">DNA-binding</keyword>
<organism evidence="16 17">
    <name type="scientific">Viridibacillus arenosi FSL R5-213</name>
    <dbReference type="NCBI Taxonomy" id="1227360"/>
    <lineage>
        <taxon>Bacteria</taxon>
        <taxon>Bacillati</taxon>
        <taxon>Bacillota</taxon>
        <taxon>Bacilli</taxon>
        <taxon>Bacillales</taxon>
        <taxon>Caryophanaceae</taxon>
        <taxon>Viridibacillus</taxon>
    </lineage>
</organism>
<keyword evidence="3 12" id="KW-0597">Phosphoprotein</keyword>
<evidence type="ECO:0000256" key="13">
    <source>
        <dbReference type="PROSITE-ProRule" id="PRU01091"/>
    </source>
</evidence>
<comment type="function">
    <text evidence="10">Member of the two-component regulatory system HssS/HssR involved in intracellular heme homeostasis and tempering of staphylococcal virulence. Phosphorylated HssR binds to a direct repeat sequence within hrtAB promoter and activates the expression of hrtAB, an efflux pump, in response to extracellular heme, hemin, hemoglobin or blood.</text>
</comment>
<evidence type="ECO:0000256" key="8">
    <source>
        <dbReference type="ARBA" id="ARBA00023159"/>
    </source>
</evidence>
<dbReference type="Gene3D" id="1.10.10.10">
    <property type="entry name" value="Winged helix-like DNA-binding domain superfamily/Winged helix DNA-binding domain"/>
    <property type="match status" value="1"/>
</dbReference>
<dbReference type="Gene3D" id="6.10.250.690">
    <property type="match status" value="1"/>
</dbReference>
<evidence type="ECO:0000256" key="12">
    <source>
        <dbReference type="PROSITE-ProRule" id="PRU00169"/>
    </source>
</evidence>
<evidence type="ECO:0000256" key="7">
    <source>
        <dbReference type="ARBA" id="ARBA00023125"/>
    </source>
</evidence>
<dbReference type="InterPro" id="IPR039420">
    <property type="entry name" value="WalR-like"/>
</dbReference>
<keyword evidence="9" id="KW-0804">Transcription</keyword>
<evidence type="ECO:0000313" key="17">
    <source>
        <dbReference type="Proteomes" id="UP000019062"/>
    </source>
</evidence>
<keyword evidence="4" id="KW-0902">Two-component regulatory system</keyword>
<evidence type="ECO:0000259" key="15">
    <source>
        <dbReference type="PROSITE" id="PS51755"/>
    </source>
</evidence>
<proteinExistence type="predicted"/>
<dbReference type="AlphaFoldDB" id="W4F1E3"/>
<dbReference type="PANTHER" id="PTHR48111:SF49">
    <property type="entry name" value="HEME RESPONSE REGULATOR HSSR"/>
    <property type="match status" value="1"/>
</dbReference>
<gene>
    <name evidence="16" type="ORF">C176_07722</name>
</gene>
<dbReference type="PROSITE" id="PS51755">
    <property type="entry name" value="OMPR_PHOB"/>
    <property type="match status" value="1"/>
</dbReference>
<feature type="modified residue" description="4-aspartylphosphate" evidence="12">
    <location>
        <position position="52"/>
    </location>
</feature>
<dbReference type="InterPro" id="IPR036388">
    <property type="entry name" value="WH-like_DNA-bd_sf"/>
</dbReference>
<dbReference type="FunFam" id="3.40.50.2300:FF:000001">
    <property type="entry name" value="DNA-binding response regulator PhoB"/>
    <property type="match status" value="1"/>
</dbReference>
<dbReference type="Proteomes" id="UP000019062">
    <property type="component" value="Unassembled WGS sequence"/>
</dbReference>
<evidence type="ECO:0000313" key="16">
    <source>
        <dbReference type="EMBL" id="ETT86585.1"/>
    </source>
</evidence>
<dbReference type="GO" id="GO:0005829">
    <property type="term" value="C:cytosol"/>
    <property type="evidence" value="ECO:0007669"/>
    <property type="project" value="TreeGrafter"/>
</dbReference>
<dbReference type="CDD" id="cd17574">
    <property type="entry name" value="REC_OmpR"/>
    <property type="match status" value="1"/>
</dbReference>
<dbReference type="SMART" id="SM00862">
    <property type="entry name" value="Trans_reg_C"/>
    <property type="match status" value="1"/>
</dbReference>
<evidence type="ECO:0000256" key="5">
    <source>
        <dbReference type="ARBA" id="ARBA00023015"/>
    </source>
</evidence>
<dbReference type="GO" id="GO:0000976">
    <property type="term" value="F:transcription cis-regulatory region binding"/>
    <property type="evidence" value="ECO:0007669"/>
    <property type="project" value="TreeGrafter"/>
</dbReference>
<evidence type="ECO:0000259" key="14">
    <source>
        <dbReference type="PROSITE" id="PS50110"/>
    </source>
</evidence>
<evidence type="ECO:0000256" key="10">
    <source>
        <dbReference type="ARBA" id="ARBA00037471"/>
    </source>
</evidence>
<sequence length="225" mass="25922">MVKIVVVDDEQSIRALISLYLEDEGFTVIEKESAQEALEFMLGNPVDCVITDIMMPGMDGYSLSKEIRAFSNVPMLMITAKSEQQDLVRGFHAGTDDYLTKPFDPVEMVVRVKALLRRANVEMHQQIQLGDFTLNRKNYTLSDGLQSEVLPLKEFELLFLFATNCELVFTRDHLLEKIWGLDYEGTERTVDVHIRKIRKRLESLAIPLEIQTLRNIGYRLGERHE</sequence>
<evidence type="ECO:0000256" key="4">
    <source>
        <dbReference type="ARBA" id="ARBA00023012"/>
    </source>
</evidence>
<protein>
    <recommendedName>
        <fullName evidence="11">Heme response regulator HssR</fullName>
    </recommendedName>
</protein>
<evidence type="ECO:0000256" key="6">
    <source>
        <dbReference type="ARBA" id="ARBA00023026"/>
    </source>
</evidence>
<dbReference type="InterPro" id="IPR001789">
    <property type="entry name" value="Sig_transdc_resp-reg_receiver"/>
</dbReference>
<dbReference type="SUPFAM" id="SSF52172">
    <property type="entry name" value="CheY-like"/>
    <property type="match status" value="1"/>
</dbReference>
<keyword evidence="2" id="KW-0963">Cytoplasm</keyword>
<dbReference type="CDD" id="cd00383">
    <property type="entry name" value="trans_reg_C"/>
    <property type="match status" value="1"/>
</dbReference>
<keyword evidence="5" id="KW-0805">Transcription regulation</keyword>
<evidence type="ECO:0000256" key="3">
    <source>
        <dbReference type="ARBA" id="ARBA00022553"/>
    </source>
</evidence>
<dbReference type="PANTHER" id="PTHR48111">
    <property type="entry name" value="REGULATOR OF RPOS"/>
    <property type="match status" value="1"/>
</dbReference>
<dbReference type="EMBL" id="ASQA01000013">
    <property type="protein sequence ID" value="ETT86585.1"/>
    <property type="molecule type" value="Genomic_DNA"/>
</dbReference>
<comment type="caution">
    <text evidence="16">The sequence shown here is derived from an EMBL/GenBank/DDBJ whole genome shotgun (WGS) entry which is preliminary data.</text>
</comment>
<dbReference type="Gene3D" id="3.40.50.2300">
    <property type="match status" value="1"/>
</dbReference>
<evidence type="ECO:0000256" key="2">
    <source>
        <dbReference type="ARBA" id="ARBA00022490"/>
    </source>
</evidence>
<dbReference type="SMART" id="SM00448">
    <property type="entry name" value="REC"/>
    <property type="match status" value="1"/>
</dbReference>
<evidence type="ECO:0000256" key="9">
    <source>
        <dbReference type="ARBA" id="ARBA00023163"/>
    </source>
</evidence>
<name>W4F1E3_9BACL</name>
<keyword evidence="6" id="KW-0843">Virulence</keyword>
<keyword evidence="8" id="KW-0010">Activator</keyword>
<dbReference type="InterPro" id="IPR001867">
    <property type="entry name" value="OmpR/PhoB-type_DNA-bd"/>
</dbReference>
<accession>W4F1E3</accession>
<dbReference type="Pfam" id="PF00072">
    <property type="entry name" value="Response_reg"/>
    <property type="match status" value="1"/>
</dbReference>
<dbReference type="GO" id="GO:0006355">
    <property type="term" value="P:regulation of DNA-templated transcription"/>
    <property type="evidence" value="ECO:0007669"/>
    <property type="project" value="InterPro"/>
</dbReference>
<evidence type="ECO:0000256" key="11">
    <source>
        <dbReference type="ARBA" id="ARBA00039976"/>
    </source>
</evidence>
<dbReference type="PATRIC" id="fig|1227360.4.peg.1576"/>
<comment type="subcellular location">
    <subcellularLocation>
        <location evidence="1">Cytoplasm</location>
    </subcellularLocation>
</comment>
<dbReference type="eggNOG" id="COG0745">
    <property type="taxonomic scope" value="Bacteria"/>
</dbReference>
<dbReference type="GO" id="GO:0032993">
    <property type="term" value="C:protein-DNA complex"/>
    <property type="evidence" value="ECO:0007669"/>
    <property type="project" value="TreeGrafter"/>
</dbReference>
<feature type="DNA-binding region" description="OmpR/PhoB-type" evidence="13">
    <location>
        <begin position="124"/>
        <end position="222"/>
    </location>
</feature>
<feature type="domain" description="Response regulatory" evidence="14">
    <location>
        <begin position="3"/>
        <end position="116"/>
    </location>
</feature>
<feature type="domain" description="OmpR/PhoB-type" evidence="15">
    <location>
        <begin position="124"/>
        <end position="222"/>
    </location>
</feature>
<dbReference type="RefSeq" id="WP_038182219.1">
    <property type="nucleotide sequence ID" value="NZ_ASQA01000013.1"/>
</dbReference>
<dbReference type="GO" id="GO:0000156">
    <property type="term" value="F:phosphorelay response regulator activity"/>
    <property type="evidence" value="ECO:0007669"/>
    <property type="project" value="TreeGrafter"/>
</dbReference>
<keyword evidence="17" id="KW-1185">Reference proteome</keyword>
<dbReference type="Pfam" id="PF00486">
    <property type="entry name" value="Trans_reg_C"/>
    <property type="match status" value="1"/>
</dbReference>
<dbReference type="InterPro" id="IPR011006">
    <property type="entry name" value="CheY-like_superfamily"/>
</dbReference>
<reference evidence="16 17" key="1">
    <citation type="journal article" date="2014" name="BMC Genomics">
        <title>Genomic comparison of sporeforming bacilli isolated from milk.</title>
        <authorList>
            <person name="Moreno Switt A.I."/>
            <person name="Andrus A.D."/>
            <person name="Ranieri M.L."/>
            <person name="Orsi R.H."/>
            <person name="Ivy R."/>
            <person name="den Bakker H.C."/>
            <person name="Martin N.H."/>
            <person name="Wiedmann M."/>
            <person name="Boor K.J."/>
        </authorList>
    </citation>
    <scope>NUCLEOTIDE SEQUENCE [LARGE SCALE GENOMIC DNA]</scope>
    <source>
        <strain evidence="16 17">FSL R5-213</strain>
    </source>
</reference>